<accession>A0A2M8KWT0</accession>
<evidence type="ECO:0000313" key="2">
    <source>
        <dbReference type="Proteomes" id="UP000229098"/>
    </source>
</evidence>
<reference evidence="2" key="1">
    <citation type="submission" date="2017-09" db="EMBL/GenBank/DDBJ databases">
        <title>Depth-based differentiation of microbial function through sediment-hosted aquifers and enrichment of novel symbionts in the deep terrestrial subsurface.</title>
        <authorList>
            <person name="Probst A.J."/>
            <person name="Ladd B."/>
            <person name="Jarett J.K."/>
            <person name="Geller-Mcgrath D.E."/>
            <person name="Sieber C.M.K."/>
            <person name="Emerson J.B."/>
            <person name="Anantharaman K."/>
            <person name="Thomas B.C."/>
            <person name="Malmstrom R."/>
            <person name="Stieglmeier M."/>
            <person name="Klingl A."/>
            <person name="Woyke T."/>
            <person name="Ryan C.M."/>
            <person name="Banfield J.F."/>
        </authorList>
    </citation>
    <scope>NUCLEOTIDE SEQUENCE [LARGE SCALE GENOMIC DNA]</scope>
</reference>
<proteinExistence type="predicted"/>
<name>A0A2M8KWT0_9BACT</name>
<dbReference type="EMBL" id="PFEF01000006">
    <property type="protein sequence ID" value="PJE64357.1"/>
    <property type="molecule type" value="Genomic_DNA"/>
</dbReference>
<dbReference type="Proteomes" id="UP000229098">
    <property type="component" value="Unassembled WGS sequence"/>
</dbReference>
<gene>
    <name evidence="1" type="ORF">COU90_02805</name>
</gene>
<comment type="caution">
    <text evidence="1">The sequence shown here is derived from an EMBL/GenBank/DDBJ whole genome shotgun (WGS) entry which is preliminary data.</text>
</comment>
<sequence>MPKNRKDEDSHLVHGGDPFVITPVMGDTYDRAEIEENPHLEDNLRRLEKERKKLRREASSHGK</sequence>
<organism evidence="1 2">
    <name type="scientific">Candidatus Ryanbacteria bacterium CG10_big_fil_rev_8_21_14_0_10_43_42</name>
    <dbReference type="NCBI Taxonomy" id="1974864"/>
    <lineage>
        <taxon>Bacteria</taxon>
        <taxon>Candidatus Ryaniibacteriota</taxon>
    </lineage>
</organism>
<evidence type="ECO:0000313" key="1">
    <source>
        <dbReference type="EMBL" id="PJE64357.1"/>
    </source>
</evidence>
<protein>
    <submittedName>
        <fullName evidence="1">Uncharacterized protein</fullName>
    </submittedName>
</protein>
<dbReference type="AlphaFoldDB" id="A0A2M8KWT0"/>